<dbReference type="Pfam" id="PF20455">
    <property type="entry name" value="DUF6708"/>
    <property type="match status" value="1"/>
</dbReference>
<organism evidence="3 4">
    <name type="scientific">Providencia rettgeri</name>
    <dbReference type="NCBI Taxonomy" id="587"/>
    <lineage>
        <taxon>Bacteria</taxon>
        <taxon>Pseudomonadati</taxon>
        <taxon>Pseudomonadota</taxon>
        <taxon>Gammaproteobacteria</taxon>
        <taxon>Enterobacterales</taxon>
        <taxon>Morganellaceae</taxon>
        <taxon>Providencia</taxon>
    </lineage>
</organism>
<reference evidence="3" key="1">
    <citation type="submission" date="2023-04" db="EMBL/GenBank/DDBJ databases">
        <authorList>
            <person name="Li W."/>
        </authorList>
    </citation>
    <scope>NUCLEOTIDE SEQUENCE</scope>
    <source>
        <strain evidence="3">QITACRE101</strain>
    </source>
</reference>
<evidence type="ECO:0000256" key="1">
    <source>
        <dbReference type="SAM" id="Phobius"/>
    </source>
</evidence>
<keyword evidence="1" id="KW-0812">Transmembrane</keyword>
<feature type="domain" description="DUF6708" evidence="2">
    <location>
        <begin position="103"/>
        <end position="284"/>
    </location>
</feature>
<feature type="transmembrane region" description="Helical" evidence="1">
    <location>
        <begin position="66"/>
        <end position="88"/>
    </location>
</feature>
<protein>
    <recommendedName>
        <fullName evidence="2">DUF6708 domain-containing protein</fullName>
    </recommendedName>
</protein>
<comment type="caution">
    <text evidence="3">The sequence shown here is derived from an EMBL/GenBank/DDBJ whole genome shotgun (WGS) entry which is preliminary data.</text>
</comment>
<proteinExistence type="predicted"/>
<evidence type="ECO:0000313" key="4">
    <source>
        <dbReference type="Proteomes" id="UP001162044"/>
    </source>
</evidence>
<reference evidence="3" key="2">
    <citation type="submission" date="2023-10" db="EMBL/GenBank/DDBJ databases">
        <title>Analysis of Resistance Genes of Carbapenem-resistant Providencia rettgeri.</title>
        <authorList>
            <person name="Liu M."/>
        </authorList>
    </citation>
    <scope>NUCLEOTIDE SEQUENCE</scope>
    <source>
        <strain evidence="3">QITACRE101</strain>
    </source>
</reference>
<feature type="transmembrane region" description="Helical" evidence="1">
    <location>
        <begin position="94"/>
        <end position="118"/>
    </location>
</feature>
<sequence>MKKIKEILVRFPINRFLDSDDLANHLRQGQHIEHITQQDLTNDLSLIKLNSTFLEVTDVHYKDRGFVSFVVLIYLALATYFTVNAIFFPLNLDWFKISISVPFILIALYVLKIEWFIYTHYPIRFNRKKQLVHLFRTNGAVQTIPWQDIYFTLRQEKPNGLSPKMWYLCGHILDDEKLRVVDTFTVSMCSLYKEEVLRFWEFVRRYMEDKKGVKEVAEISHWFLPINEQKESLGLGFRMLNMRVGRIGSILLFPLHILQAPARWLSFQTSKIPQWTPEVEADCQIEDNDPYQFDCHSVDMRWQWRHLLFWRYAESTAVAKNRWKR</sequence>
<name>A0AB35LBM8_PRORE</name>
<dbReference type="AlphaFoldDB" id="A0AB35LBM8"/>
<evidence type="ECO:0000313" key="3">
    <source>
        <dbReference type="EMBL" id="MDH2306326.1"/>
    </source>
</evidence>
<dbReference type="EMBL" id="JARVQW010000006">
    <property type="protein sequence ID" value="MDH2306326.1"/>
    <property type="molecule type" value="Genomic_DNA"/>
</dbReference>
<keyword evidence="1" id="KW-0472">Membrane</keyword>
<gene>
    <name evidence="3" type="ORF">QDQ51_12975</name>
</gene>
<evidence type="ECO:0000259" key="2">
    <source>
        <dbReference type="Pfam" id="PF20455"/>
    </source>
</evidence>
<dbReference type="Proteomes" id="UP001162044">
    <property type="component" value="Unassembled WGS sequence"/>
</dbReference>
<dbReference type="RefSeq" id="WP_209102046.1">
    <property type="nucleotide sequence ID" value="NZ_JACTAI010000005.1"/>
</dbReference>
<accession>A0AB35LBM8</accession>
<dbReference type="InterPro" id="IPR046554">
    <property type="entry name" value="DUF6708"/>
</dbReference>
<keyword evidence="1" id="KW-1133">Transmembrane helix</keyword>